<keyword evidence="9" id="KW-1185">Reference proteome</keyword>
<dbReference type="InterPro" id="IPR039745">
    <property type="entry name" value="Vps54"/>
</dbReference>
<comment type="subcellular location">
    <subcellularLocation>
        <location evidence="1">Golgi apparatus</location>
        <location evidence="1">trans-Golgi network</location>
    </subcellularLocation>
</comment>
<dbReference type="GO" id="GO:0006896">
    <property type="term" value="P:Golgi to vacuole transport"/>
    <property type="evidence" value="ECO:0007669"/>
    <property type="project" value="TreeGrafter"/>
</dbReference>
<name>A0A0G2E378_PHACM</name>
<protein>
    <submittedName>
        <fullName evidence="8">Putative vacuolar sorting-associated protein</fullName>
    </submittedName>
</protein>
<comment type="caution">
    <text evidence="8">The sequence shown here is derived from an EMBL/GenBank/DDBJ whole genome shotgun (WGS) entry which is preliminary data.</text>
</comment>
<dbReference type="GO" id="GO:0015031">
    <property type="term" value="P:protein transport"/>
    <property type="evidence" value="ECO:0007669"/>
    <property type="project" value="UniProtKB-KW"/>
</dbReference>
<dbReference type="Proteomes" id="UP000053317">
    <property type="component" value="Unassembled WGS sequence"/>
</dbReference>
<evidence type="ECO:0000259" key="7">
    <source>
        <dbReference type="Pfam" id="PF07928"/>
    </source>
</evidence>
<evidence type="ECO:0000313" key="9">
    <source>
        <dbReference type="Proteomes" id="UP000053317"/>
    </source>
</evidence>
<feature type="domain" description="Vacuolar protein sorting-associated protein 54 C-terminal" evidence="7">
    <location>
        <begin position="65"/>
        <end position="168"/>
    </location>
</feature>
<dbReference type="Gene3D" id="6.10.250.860">
    <property type="match status" value="1"/>
</dbReference>
<dbReference type="GO" id="GO:0005829">
    <property type="term" value="C:cytosol"/>
    <property type="evidence" value="ECO:0007669"/>
    <property type="project" value="GOC"/>
</dbReference>
<comment type="similarity">
    <text evidence="2">Belongs to the VPS54 family.</text>
</comment>
<evidence type="ECO:0000256" key="6">
    <source>
        <dbReference type="ARBA" id="ARBA00023054"/>
    </source>
</evidence>
<evidence type="ECO:0000256" key="4">
    <source>
        <dbReference type="ARBA" id="ARBA00022927"/>
    </source>
</evidence>
<dbReference type="PANTHER" id="PTHR12965">
    <property type="entry name" value="VACUOLAR PROTEIN SORTING 54"/>
    <property type="match status" value="1"/>
</dbReference>
<sequence>MQSEKWDRVDFSSKDAVVLTRIIQSMTTDPPPWLDYTNASAIGLETGERDLRICNHPTEPTVLILNMTNDISTILLEYLKLYNSRTQQLVLGAGAKLTAGLSNINTKHLALASQSLSFFVALIPYLRECVRRRPSITGSGITEYDRLKRLFQDHQYSIHDKLVDIINSHATVCIRAMEKIKWDDEDEVQREGSPYMATFTKGTLTLQRVLSKYLPALSVMIIVRRVFMSCNEQWSKAFKAAVIRTEAGQARLLRDAELLEAKLDKIDGAEEFGAYMMNIVKAKQVASQPQASTSVLSGEGTPRQDIENVRFIYSVEIPLIDVLVKPFLLELLKSLTPLAYPKFVQIVLCGKNKMELYAVPFRNIDGIVRTPKRAPEISTTKAVLNQTKLDLRLAATRIRGSVREHVHYSIVLRSKAIINI</sequence>
<keyword evidence="4" id="KW-0653">Protein transport</keyword>
<evidence type="ECO:0000313" key="8">
    <source>
        <dbReference type="EMBL" id="KKY17209.1"/>
    </source>
</evidence>
<dbReference type="Pfam" id="PF07928">
    <property type="entry name" value="Vps54"/>
    <property type="match status" value="1"/>
</dbReference>
<dbReference type="GO" id="GO:0042147">
    <property type="term" value="P:retrograde transport, endosome to Golgi"/>
    <property type="evidence" value="ECO:0007669"/>
    <property type="project" value="InterPro"/>
</dbReference>
<organism evidence="8 9">
    <name type="scientific">Phaeomoniella chlamydospora</name>
    <name type="common">Phaeoacremonium chlamydosporum</name>
    <dbReference type="NCBI Taxonomy" id="158046"/>
    <lineage>
        <taxon>Eukaryota</taxon>
        <taxon>Fungi</taxon>
        <taxon>Dikarya</taxon>
        <taxon>Ascomycota</taxon>
        <taxon>Pezizomycotina</taxon>
        <taxon>Eurotiomycetes</taxon>
        <taxon>Chaetothyriomycetidae</taxon>
        <taxon>Phaeomoniellales</taxon>
        <taxon>Phaeomoniellaceae</taxon>
        <taxon>Phaeomoniella</taxon>
    </lineage>
</organism>
<evidence type="ECO:0000256" key="5">
    <source>
        <dbReference type="ARBA" id="ARBA00023034"/>
    </source>
</evidence>
<evidence type="ECO:0000256" key="1">
    <source>
        <dbReference type="ARBA" id="ARBA00004601"/>
    </source>
</evidence>
<gene>
    <name evidence="8" type="ORF">UCRPC4_g05702</name>
</gene>
<proteinExistence type="inferred from homology"/>
<reference evidence="8 9" key="1">
    <citation type="submission" date="2015-05" db="EMBL/GenBank/DDBJ databases">
        <title>Distinctive expansion of gene families associated with plant cell wall degradation and secondary metabolism in the genomes of grapevine trunk pathogens.</title>
        <authorList>
            <person name="Lawrence D.P."/>
            <person name="Travadon R."/>
            <person name="Rolshausen P.E."/>
            <person name="Baumgartner K."/>
        </authorList>
    </citation>
    <scope>NUCLEOTIDE SEQUENCE [LARGE SCALE GENOMIC DNA]</scope>
    <source>
        <strain evidence="8">UCRPC4</strain>
    </source>
</reference>
<dbReference type="PANTHER" id="PTHR12965:SF0">
    <property type="entry name" value="VACUOLAR PROTEIN SORTING-ASSOCIATED PROTEIN 54"/>
    <property type="match status" value="1"/>
</dbReference>
<dbReference type="AlphaFoldDB" id="A0A0G2E378"/>
<evidence type="ECO:0000256" key="2">
    <source>
        <dbReference type="ARBA" id="ARBA00009150"/>
    </source>
</evidence>
<keyword evidence="6" id="KW-0175">Coiled coil</keyword>
<dbReference type="EMBL" id="LCWF01000149">
    <property type="protein sequence ID" value="KKY17209.1"/>
    <property type="molecule type" value="Genomic_DNA"/>
</dbReference>
<evidence type="ECO:0000256" key="3">
    <source>
        <dbReference type="ARBA" id="ARBA00022448"/>
    </source>
</evidence>
<dbReference type="OrthoDB" id="10259024at2759"/>
<dbReference type="GO" id="GO:0019905">
    <property type="term" value="F:syntaxin binding"/>
    <property type="evidence" value="ECO:0007669"/>
    <property type="project" value="TreeGrafter"/>
</dbReference>
<keyword evidence="5" id="KW-0333">Golgi apparatus</keyword>
<keyword evidence="3" id="KW-0813">Transport</keyword>
<reference evidence="8 9" key="2">
    <citation type="submission" date="2015-05" db="EMBL/GenBank/DDBJ databases">
        <authorList>
            <person name="Morales-Cruz A."/>
            <person name="Amrine K.C."/>
            <person name="Cantu D."/>
        </authorList>
    </citation>
    <scope>NUCLEOTIDE SEQUENCE [LARGE SCALE GENOMIC DNA]</scope>
    <source>
        <strain evidence="8">UCRPC4</strain>
    </source>
</reference>
<dbReference type="InterPro" id="IPR012501">
    <property type="entry name" value="Vps54_C"/>
</dbReference>
<accession>A0A0G2E378</accession>
<dbReference type="GO" id="GO:0000938">
    <property type="term" value="C:GARP complex"/>
    <property type="evidence" value="ECO:0007669"/>
    <property type="project" value="InterPro"/>
</dbReference>